<dbReference type="CDD" id="cd01949">
    <property type="entry name" value="GGDEF"/>
    <property type="match status" value="1"/>
</dbReference>
<dbReference type="InterPro" id="IPR035965">
    <property type="entry name" value="PAS-like_dom_sf"/>
</dbReference>
<name>A0ABR8PJ97_9BACL</name>
<dbReference type="SMART" id="SM00267">
    <property type="entry name" value="GGDEF"/>
    <property type="match status" value="1"/>
</dbReference>
<dbReference type="NCBIfam" id="TIGR00229">
    <property type="entry name" value="sensory_box"/>
    <property type="match status" value="1"/>
</dbReference>
<evidence type="ECO:0000256" key="1">
    <source>
        <dbReference type="SAM" id="Coils"/>
    </source>
</evidence>
<dbReference type="InterPro" id="IPR050469">
    <property type="entry name" value="Diguanylate_Cyclase"/>
</dbReference>
<dbReference type="PROSITE" id="PS50887">
    <property type="entry name" value="GGDEF"/>
    <property type="match status" value="1"/>
</dbReference>
<dbReference type="PANTHER" id="PTHR45138:SF9">
    <property type="entry name" value="DIGUANYLATE CYCLASE DGCM-RELATED"/>
    <property type="match status" value="1"/>
</dbReference>
<dbReference type="InterPro" id="IPR000014">
    <property type="entry name" value="PAS"/>
</dbReference>
<dbReference type="SUPFAM" id="SSF55073">
    <property type="entry name" value="Nucleotide cyclase"/>
    <property type="match status" value="1"/>
</dbReference>
<dbReference type="InterPro" id="IPR000160">
    <property type="entry name" value="GGDEF_dom"/>
</dbReference>
<dbReference type="PANTHER" id="PTHR45138">
    <property type="entry name" value="REGULATORY COMPONENTS OF SENSORY TRANSDUCTION SYSTEM"/>
    <property type="match status" value="1"/>
</dbReference>
<feature type="domain" description="PAS" evidence="2">
    <location>
        <begin position="1"/>
        <end position="42"/>
    </location>
</feature>
<organism evidence="4 5">
    <name type="scientific">Sporosarcina gallistercoris</name>
    <dbReference type="NCBI Taxonomy" id="2762245"/>
    <lineage>
        <taxon>Bacteria</taxon>
        <taxon>Bacillati</taxon>
        <taxon>Bacillota</taxon>
        <taxon>Bacilli</taxon>
        <taxon>Bacillales</taxon>
        <taxon>Caryophanaceae</taxon>
        <taxon>Sporosarcina</taxon>
    </lineage>
</organism>
<keyword evidence="1" id="KW-0175">Coiled coil</keyword>
<dbReference type="InterPro" id="IPR029787">
    <property type="entry name" value="Nucleotide_cyclase"/>
</dbReference>
<dbReference type="PROSITE" id="PS50112">
    <property type="entry name" value="PAS"/>
    <property type="match status" value="1"/>
</dbReference>
<accession>A0ABR8PJ97</accession>
<dbReference type="EMBL" id="JACSQY010000004">
    <property type="protein sequence ID" value="MBD7908239.1"/>
    <property type="molecule type" value="Genomic_DNA"/>
</dbReference>
<comment type="caution">
    <text evidence="4">The sequence shown here is derived from an EMBL/GenBank/DDBJ whole genome shotgun (WGS) entry which is preliminary data.</text>
</comment>
<dbReference type="CDD" id="cd00130">
    <property type="entry name" value="PAS"/>
    <property type="match status" value="1"/>
</dbReference>
<dbReference type="RefSeq" id="WP_191689380.1">
    <property type="nucleotide sequence ID" value="NZ_JACSQY010000004.1"/>
</dbReference>
<proteinExistence type="predicted"/>
<keyword evidence="5" id="KW-1185">Reference proteome</keyword>
<feature type="domain" description="GGDEF" evidence="3">
    <location>
        <begin position="195"/>
        <end position="323"/>
    </location>
</feature>
<evidence type="ECO:0000313" key="4">
    <source>
        <dbReference type="EMBL" id="MBD7908239.1"/>
    </source>
</evidence>
<feature type="coiled-coil region" evidence="1">
    <location>
        <begin position="130"/>
        <end position="167"/>
    </location>
</feature>
<dbReference type="Gene3D" id="3.30.70.270">
    <property type="match status" value="1"/>
</dbReference>
<reference evidence="4 5" key="1">
    <citation type="submission" date="2020-08" db="EMBL/GenBank/DDBJ databases">
        <title>A Genomic Blueprint of the Chicken Gut Microbiome.</title>
        <authorList>
            <person name="Gilroy R."/>
            <person name="Ravi A."/>
            <person name="Getino M."/>
            <person name="Pursley I."/>
            <person name="Horton D.L."/>
            <person name="Alikhan N.-F."/>
            <person name="Baker D."/>
            <person name="Gharbi K."/>
            <person name="Hall N."/>
            <person name="Watson M."/>
            <person name="Adriaenssens E.M."/>
            <person name="Foster-Nyarko E."/>
            <person name="Jarju S."/>
            <person name="Secka A."/>
            <person name="Antonio M."/>
            <person name="Oren A."/>
            <person name="Chaudhuri R."/>
            <person name="La Ragione R.M."/>
            <person name="Hildebrand F."/>
            <person name="Pallen M.J."/>
        </authorList>
    </citation>
    <scope>NUCLEOTIDE SEQUENCE [LARGE SCALE GENOMIC DNA]</scope>
    <source>
        <strain evidence="4 5">Sa3CUA8</strain>
    </source>
</reference>
<dbReference type="SUPFAM" id="SSF55785">
    <property type="entry name" value="PYP-like sensor domain (PAS domain)"/>
    <property type="match status" value="1"/>
</dbReference>
<dbReference type="Gene3D" id="3.30.450.20">
    <property type="entry name" value="PAS domain"/>
    <property type="match status" value="1"/>
</dbReference>
<protein>
    <submittedName>
        <fullName evidence="4">Diguanylate cyclase</fullName>
    </submittedName>
</protein>
<sequence>MDEKLDFAPCGYLSLDDHGTILEINGTLLDLLDYHRQEIQGQHINLILTLASQSFYQLYFFPMIRIQGKVEAMYISLETKAGQEIPILLNASRNERDGVVFNDCICFPMKERYEYEQVLLAAKKETDDRNRMKKKQIAELDMLRQELESKQKELLDLNEKLQKLAETDGLTGLWNRRSLQEKLTSSIAAYSGELQSLSLLLIDIDFFKSINDNYGHMVGDKVLQQMGRLLEEECRKEDIAARYGGEEFALILPDTDQADALKIAEKIRVRVEGANWGVPSMTVSIGAATFLPGDTERSLQSNADYALYASKDAGRNLVTHASELVQV</sequence>
<dbReference type="Pfam" id="PF13426">
    <property type="entry name" value="PAS_9"/>
    <property type="match status" value="1"/>
</dbReference>
<dbReference type="Proteomes" id="UP000659496">
    <property type="component" value="Unassembled WGS sequence"/>
</dbReference>
<evidence type="ECO:0000259" key="3">
    <source>
        <dbReference type="PROSITE" id="PS50887"/>
    </source>
</evidence>
<dbReference type="InterPro" id="IPR043128">
    <property type="entry name" value="Rev_trsase/Diguanyl_cyclase"/>
</dbReference>
<dbReference type="NCBIfam" id="TIGR00254">
    <property type="entry name" value="GGDEF"/>
    <property type="match status" value="1"/>
</dbReference>
<gene>
    <name evidence="4" type="ORF">H9659_07850</name>
</gene>
<dbReference type="Pfam" id="PF00990">
    <property type="entry name" value="GGDEF"/>
    <property type="match status" value="1"/>
</dbReference>
<evidence type="ECO:0000313" key="5">
    <source>
        <dbReference type="Proteomes" id="UP000659496"/>
    </source>
</evidence>
<evidence type="ECO:0000259" key="2">
    <source>
        <dbReference type="PROSITE" id="PS50112"/>
    </source>
</evidence>